<dbReference type="PANTHER" id="PTHR46362">
    <property type="entry name" value="GEM-ASSOCIATED PROTEIN 5"/>
    <property type="match status" value="1"/>
</dbReference>
<protein>
    <recommendedName>
        <fullName evidence="3">Gem-associated protein 5 second beta-propeller domain-containing protein</fullName>
    </recommendedName>
</protein>
<dbReference type="PROSITE" id="PS50082">
    <property type="entry name" value="WD_REPEATS_2"/>
    <property type="match status" value="1"/>
</dbReference>
<gene>
    <name evidence="4" type="ORF">JYU34_009340</name>
</gene>
<feature type="compositionally biased region" description="Basic and acidic residues" evidence="2">
    <location>
        <begin position="259"/>
        <end position="280"/>
    </location>
</feature>
<sequence length="784" mass="87610">MDETELFPSPNWFHQTCMAVTTDGWIIYGGPTRTLCVLEPLPDSYETIIAEKNYKAHVINKATATSQKIVSVDISPEWPKKRLIITGSADGAVRLWSLAHDEDNVLRVKTVQVHDVHTKDNEEIAGVGYSTEEYAISVGCYGNLVKWNLNTNVVTNHSQFLKKFRPSCMSCSRHAPLQVAVGTKQGLLFLLDLNGKGKVLYKVRAHDDEMLHLSWCPQYEVVVKKQLMDVAQSRMSKLRKALDAEAEIENKDEVLSFKTHESTGLKKTDKQTPKKEKAEHSEEEVEEEDMFDMYKDHEDNEFGHKKFQATDVYVKVKAPTKENDFLAECLKLKSEILKRKCEPEPSIESLVQKLDETHVDDKVEKIFPSENGSRDSAKDNEADMTEESGHSSSHVHRHLLATISKHGTVRIWSKTGKQVSSCQVSQVSNKLQNKPKGSGFWLSLLWYRPDALLISDLKSQLLVCNPLNMDCKLKLEWNILHSAHKRNLYGIASTAPRVQTYATEVEDWPIFTVAQDRAVIQYSLKEKTIVRSHATCGGFVYSIAACPYDPKKIAISVGDGAVRVWELDTTDDDTRLSSQHVTTYWQHVQGKVLTVAWHPTRENRLAFGTAESRHVTTYWQHVQGKVLTVAWHPTRENRLAFGTAESRVGIIDTSGRQERPAKTLPGALSGGVYSLCWGGGALLASAGGQLAKYTDKSDQAPEIIDIVVEGAKWKVCEVYWSERALLVGSEDGGVAAVTSRAPHWKVCEVYWSERALLVGSEDGGVAAVTSRAPHVAVAAAFPFK</sequence>
<dbReference type="Proteomes" id="UP000823941">
    <property type="component" value="Chromosome 13"/>
</dbReference>
<feature type="domain" description="Gem-associated protein 5 second beta-propeller" evidence="3">
    <location>
        <begin position="613"/>
        <end position="740"/>
    </location>
</feature>
<dbReference type="EMBL" id="JAHIBW010000013">
    <property type="protein sequence ID" value="KAG7305295.1"/>
    <property type="molecule type" value="Genomic_DNA"/>
</dbReference>
<feature type="region of interest" description="Disordered" evidence="2">
    <location>
        <begin position="365"/>
        <end position="395"/>
    </location>
</feature>
<evidence type="ECO:0000256" key="1">
    <source>
        <dbReference type="PROSITE-ProRule" id="PRU00221"/>
    </source>
</evidence>
<feature type="repeat" description="WD" evidence="1">
    <location>
        <begin position="62"/>
        <end position="98"/>
    </location>
</feature>
<evidence type="ECO:0000259" key="3">
    <source>
        <dbReference type="Pfam" id="PF23775"/>
    </source>
</evidence>
<dbReference type="SUPFAM" id="SSF50978">
    <property type="entry name" value="WD40 repeat-like"/>
    <property type="match status" value="1"/>
</dbReference>
<keyword evidence="1" id="KW-0853">WD repeat</keyword>
<dbReference type="Pfam" id="PF23775">
    <property type="entry name" value="Beta-prop_RIG_2nd"/>
    <property type="match status" value="1"/>
</dbReference>
<dbReference type="InterPro" id="IPR036322">
    <property type="entry name" value="WD40_repeat_dom_sf"/>
</dbReference>
<evidence type="ECO:0000313" key="5">
    <source>
        <dbReference type="Proteomes" id="UP000823941"/>
    </source>
</evidence>
<dbReference type="Pfam" id="PF00400">
    <property type="entry name" value="WD40"/>
    <property type="match status" value="1"/>
</dbReference>
<evidence type="ECO:0000256" key="2">
    <source>
        <dbReference type="SAM" id="MobiDB-lite"/>
    </source>
</evidence>
<dbReference type="Gene3D" id="2.130.10.10">
    <property type="entry name" value="YVTN repeat-like/Quinoprotein amine dehydrogenase"/>
    <property type="match status" value="4"/>
</dbReference>
<evidence type="ECO:0000313" key="4">
    <source>
        <dbReference type="EMBL" id="KAG7305295.1"/>
    </source>
</evidence>
<dbReference type="InterPro" id="IPR001680">
    <property type="entry name" value="WD40_rpt"/>
</dbReference>
<comment type="caution">
    <text evidence="4">The sequence shown here is derived from an EMBL/GenBank/DDBJ whole genome shotgun (WGS) entry which is preliminary data.</text>
</comment>
<dbReference type="PANTHER" id="PTHR46362:SF1">
    <property type="entry name" value="GEM-ASSOCIATED PROTEIN 5"/>
    <property type="match status" value="1"/>
</dbReference>
<feature type="region of interest" description="Disordered" evidence="2">
    <location>
        <begin position="259"/>
        <end position="289"/>
    </location>
</feature>
<dbReference type="SMART" id="SM00320">
    <property type="entry name" value="WD40"/>
    <property type="match status" value="5"/>
</dbReference>
<dbReference type="InterPro" id="IPR052640">
    <property type="entry name" value="Gemin-5"/>
</dbReference>
<reference evidence="4 5" key="1">
    <citation type="submission" date="2021-06" db="EMBL/GenBank/DDBJ databases">
        <title>A haploid diamondback moth (Plutella xylostella L.) genome assembly resolves 31 chromosomes and identifies a diamide resistance mutation.</title>
        <authorList>
            <person name="Ward C.M."/>
            <person name="Perry K.D."/>
            <person name="Baker G."/>
            <person name="Powis K."/>
            <person name="Heckel D.G."/>
            <person name="Baxter S.W."/>
        </authorList>
    </citation>
    <scope>NUCLEOTIDE SEQUENCE [LARGE SCALE GENOMIC DNA]</scope>
    <source>
        <strain evidence="4 5">LV</strain>
        <tissue evidence="4">Single pupa</tissue>
    </source>
</reference>
<dbReference type="InterPro" id="IPR015943">
    <property type="entry name" value="WD40/YVTN_repeat-like_dom_sf"/>
</dbReference>
<accession>A0ABQ7QKI4</accession>
<organism evidence="4 5">
    <name type="scientific">Plutella xylostella</name>
    <name type="common">Diamondback moth</name>
    <name type="synonym">Plutella maculipennis</name>
    <dbReference type="NCBI Taxonomy" id="51655"/>
    <lineage>
        <taxon>Eukaryota</taxon>
        <taxon>Metazoa</taxon>
        <taxon>Ecdysozoa</taxon>
        <taxon>Arthropoda</taxon>
        <taxon>Hexapoda</taxon>
        <taxon>Insecta</taxon>
        <taxon>Pterygota</taxon>
        <taxon>Neoptera</taxon>
        <taxon>Endopterygota</taxon>
        <taxon>Lepidoptera</taxon>
        <taxon>Glossata</taxon>
        <taxon>Ditrysia</taxon>
        <taxon>Yponomeutoidea</taxon>
        <taxon>Plutellidae</taxon>
        <taxon>Plutella</taxon>
    </lineage>
</organism>
<feature type="compositionally biased region" description="Basic and acidic residues" evidence="2">
    <location>
        <begin position="365"/>
        <end position="381"/>
    </location>
</feature>
<name>A0ABQ7QKI4_PLUXY</name>
<dbReference type="InterPro" id="IPR056424">
    <property type="entry name" value="Beta-prop_GEMI5_2nd"/>
</dbReference>
<proteinExistence type="predicted"/>
<keyword evidence="5" id="KW-1185">Reference proteome</keyword>